<feature type="transmembrane region" description="Helical" evidence="1">
    <location>
        <begin position="115"/>
        <end position="136"/>
    </location>
</feature>
<keyword evidence="1" id="KW-0812">Transmembrane</keyword>
<keyword evidence="1" id="KW-1133">Transmembrane helix</keyword>
<feature type="transmembrane region" description="Helical" evidence="1">
    <location>
        <begin position="148"/>
        <end position="181"/>
    </location>
</feature>
<feature type="transmembrane region" description="Helical" evidence="1">
    <location>
        <begin position="21"/>
        <end position="49"/>
    </location>
</feature>
<dbReference type="STRING" id="1121925.SAMN02746011_01102"/>
<dbReference type="Proteomes" id="UP000189941">
    <property type="component" value="Unassembled WGS sequence"/>
</dbReference>
<dbReference type="InterPro" id="IPR006938">
    <property type="entry name" value="DUF624"/>
</dbReference>
<keyword evidence="1" id="KW-0472">Membrane</keyword>
<dbReference type="OrthoDB" id="9814991at2"/>
<dbReference type="AlphaFoldDB" id="A0A1T4LJZ1"/>
<dbReference type="Pfam" id="PF04854">
    <property type="entry name" value="DUF624"/>
    <property type="match status" value="1"/>
</dbReference>
<name>A0A1T4LJZ1_9LACT</name>
<sequence>MEHKSKRAQERQERIDGINKLADYALMGILFLFTSIPLLTVGVSISALYKTIYEYKIQEKPKFIHIYVKAFLNSFKQSTIVWLGYLLLILAFVLNRQSLIDSYSLLKDALQIFHILMIILATPVVLLMLCYIARFTDNLKTVFKNSTIILLLNIVTTIKLLIGSALVAVCIWLVPILGMILPPFMISKGIEMIEGIFAQFRLANNS</sequence>
<keyword evidence="3" id="KW-1185">Reference proteome</keyword>
<dbReference type="RefSeq" id="WP_078755857.1">
    <property type="nucleotide sequence ID" value="NZ_FUWO01000008.1"/>
</dbReference>
<evidence type="ECO:0000256" key="1">
    <source>
        <dbReference type="SAM" id="Phobius"/>
    </source>
</evidence>
<accession>A0A1T4LJZ1</accession>
<evidence type="ECO:0000313" key="3">
    <source>
        <dbReference type="Proteomes" id="UP000189941"/>
    </source>
</evidence>
<gene>
    <name evidence="2" type="ORF">SAMN02746011_01102</name>
</gene>
<protein>
    <submittedName>
        <fullName evidence="2">Uncharacterized membrane protein YesL</fullName>
    </submittedName>
</protein>
<organism evidence="2 3">
    <name type="scientific">Globicatella sulfidifaciens DSM 15739</name>
    <dbReference type="NCBI Taxonomy" id="1121925"/>
    <lineage>
        <taxon>Bacteria</taxon>
        <taxon>Bacillati</taxon>
        <taxon>Bacillota</taxon>
        <taxon>Bacilli</taxon>
        <taxon>Lactobacillales</taxon>
        <taxon>Aerococcaceae</taxon>
        <taxon>Globicatella</taxon>
    </lineage>
</organism>
<proteinExistence type="predicted"/>
<feature type="transmembrane region" description="Helical" evidence="1">
    <location>
        <begin position="75"/>
        <end position="94"/>
    </location>
</feature>
<reference evidence="3" key="1">
    <citation type="submission" date="2017-02" db="EMBL/GenBank/DDBJ databases">
        <authorList>
            <person name="Varghese N."/>
            <person name="Submissions S."/>
        </authorList>
    </citation>
    <scope>NUCLEOTIDE SEQUENCE [LARGE SCALE GENOMIC DNA]</scope>
    <source>
        <strain evidence="3">DSM 15739</strain>
    </source>
</reference>
<dbReference type="EMBL" id="FUWO01000008">
    <property type="protein sequence ID" value="SJZ54848.1"/>
    <property type="molecule type" value="Genomic_DNA"/>
</dbReference>
<evidence type="ECO:0000313" key="2">
    <source>
        <dbReference type="EMBL" id="SJZ54848.1"/>
    </source>
</evidence>